<evidence type="ECO:0000313" key="2">
    <source>
        <dbReference type="EMBL" id="KAK4471852.1"/>
    </source>
</evidence>
<dbReference type="Gene3D" id="3.30.530.20">
    <property type="match status" value="1"/>
</dbReference>
<dbReference type="Proteomes" id="UP001292079">
    <property type="component" value="Unassembled WGS sequence"/>
</dbReference>
<dbReference type="SUPFAM" id="SSF55961">
    <property type="entry name" value="Bet v1-like"/>
    <property type="match status" value="1"/>
</dbReference>
<sequence>MSIFKEKISTTLYEYRKHVLQSPVFVQLNSFTKHLSSQIEKVCCQPDSTFSKFLLSSHRTLLANLLLCRHSGRLVVRRLRDKYLSSHLNVKTDSRLFVTQKVLLGGSLISFAQDKITDEEVLITLKGFSVNADSYNSNESSPFVIENDASKEDSNLLVVEGLTQNELCESWDPPLTLMIRELRETYLRRISMFIRPNMESVSSDNPCVSYRDEDPPVNEISNEDYFTASLFSLLTSLNIQPDGTSFVDGSWELIYDRPSMHIWRRPLKVLQINGERSSSKSNNKYEYRVCGQFNDISAASFLEVQLNLDYRRRWDDKIVELHCLTSHGRHSNDLDIIRWVVRFPFPMVNREYIYVRRWWMQPVDKFCMQIEKSLASHKTNPSQSVILPQHSASINSISTKRYAYVISRCSVDFKEQCIQSLNASSAEPLNKPASWVSTRRRNLVQVREYHSEMLIESHGEFNQNGLNYYLVYYDDPCLPISGSPMKLFSVKAIEEFVAKLHKAALHLCNEGLPVGIYPIVYNNNNIINDNGIMVDTNPNAINESLTKDKPFNGRKLRSYFFTDPRPSETNNYIDSTSAALS</sequence>
<keyword evidence="3" id="KW-1185">Reference proteome</keyword>
<evidence type="ECO:0000259" key="1">
    <source>
        <dbReference type="PROSITE" id="PS50848"/>
    </source>
</evidence>
<dbReference type="InterPro" id="IPR002913">
    <property type="entry name" value="START_lipid-bd_dom"/>
</dbReference>
<accession>A0AAE2D5E9</accession>
<reference evidence="2" key="1">
    <citation type="submission" date="2022-04" db="EMBL/GenBank/DDBJ databases">
        <authorList>
            <person name="Xu L."/>
            <person name="Lv Z."/>
        </authorList>
    </citation>
    <scope>NUCLEOTIDE SEQUENCE</scope>
    <source>
        <strain evidence="2">LV_2022a</strain>
    </source>
</reference>
<evidence type="ECO:0000313" key="3">
    <source>
        <dbReference type="Proteomes" id="UP001292079"/>
    </source>
</evidence>
<comment type="caution">
    <text evidence="2">The sequence shown here is derived from an EMBL/GenBank/DDBJ whole genome shotgun (WGS) entry which is preliminary data.</text>
</comment>
<dbReference type="EMBL" id="JALJAT010000003">
    <property type="protein sequence ID" value="KAK4471852.1"/>
    <property type="molecule type" value="Genomic_DNA"/>
</dbReference>
<organism evidence="2 3">
    <name type="scientific">Schistosoma mekongi</name>
    <name type="common">Parasitic worm</name>
    <dbReference type="NCBI Taxonomy" id="38744"/>
    <lineage>
        <taxon>Eukaryota</taxon>
        <taxon>Metazoa</taxon>
        <taxon>Spiralia</taxon>
        <taxon>Lophotrochozoa</taxon>
        <taxon>Platyhelminthes</taxon>
        <taxon>Trematoda</taxon>
        <taxon>Digenea</taxon>
        <taxon>Strigeidida</taxon>
        <taxon>Schistosomatoidea</taxon>
        <taxon>Schistosomatidae</taxon>
        <taxon>Schistosoma</taxon>
    </lineage>
</organism>
<dbReference type="InterPro" id="IPR051213">
    <property type="entry name" value="START_lipid_transfer"/>
</dbReference>
<feature type="domain" description="START" evidence="1">
    <location>
        <begin position="251"/>
        <end position="509"/>
    </location>
</feature>
<dbReference type="PROSITE" id="PS50848">
    <property type="entry name" value="START"/>
    <property type="match status" value="1"/>
</dbReference>
<dbReference type="InterPro" id="IPR023393">
    <property type="entry name" value="START-like_dom_sf"/>
</dbReference>
<dbReference type="PANTHER" id="PTHR19308:SF8">
    <property type="entry name" value="STAR-RELATED LIPID TRANSFER PROTEIN 7, MITOCHONDRIAL"/>
    <property type="match status" value="1"/>
</dbReference>
<dbReference type="GO" id="GO:0005737">
    <property type="term" value="C:cytoplasm"/>
    <property type="evidence" value="ECO:0007669"/>
    <property type="project" value="UniProtKB-ARBA"/>
</dbReference>
<dbReference type="PANTHER" id="PTHR19308">
    <property type="entry name" value="PHOSPHATIDYLCHOLINE TRANSFER PROTEIN"/>
    <property type="match status" value="1"/>
</dbReference>
<gene>
    <name evidence="2" type="ORF">MN116_005242</name>
</gene>
<reference evidence="2" key="2">
    <citation type="journal article" date="2023" name="Infect Dis Poverty">
        <title>Chromosome-scale genome of the human blood fluke Schistosoma mekongi and its implications for public health.</title>
        <authorList>
            <person name="Zhou M."/>
            <person name="Xu L."/>
            <person name="Xu D."/>
            <person name="Chen W."/>
            <person name="Khan J."/>
            <person name="Hu Y."/>
            <person name="Huang H."/>
            <person name="Wei H."/>
            <person name="Zhang Y."/>
            <person name="Chusongsang P."/>
            <person name="Tanasarnprasert K."/>
            <person name="Hu X."/>
            <person name="Limpanont Y."/>
            <person name="Lv Z."/>
        </authorList>
    </citation>
    <scope>NUCLEOTIDE SEQUENCE</scope>
    <source>
        <strain evidence="2">LV_2022a</strain>
    </source>
</reference>
<protein>
    <recommendedName>
        <fullName evidence="1">START domain-containing protein</fullName>
    </recommendedName>
</protein>
<dbReference type="GO" id="GO:0008289">
    <property type="term" value="F:lipid binding"/>
    <property type="evidence" value="ECO:0007669"/>
    <property type="project" value="InterPro"/>
</dbReference>
<dbReference type="AlphaFoldDB" id="A0AAE2D5E9"/>
<proteinExistence type="predicted"/>
<name>A0AAE2D5E9_SCHME</name>